<dbReference type="AlphaFoldDB" id="A0A221SSZ0"/>
<gene>
    <name evidence="2" type="ORF">DFI_00885</name>
</gene>
<accession>A0A221SSZ0</accession>
<dbReference type="Gene3D" id="1.10.3420.10">
    <property type="entry name" value="putative ntp pyrophosphohydrolase like domain"/>
    <property type="match status" value="1"/>
</dbReference>
<dbReference type="InterPro" id="IPR023292">
    <property type="entry name" value="NTP_PyroPHydrolase-like_dom_sf"/>
</dbReference>
<evidence type="ECO:0008006" key="4">
    <source>
        <dbReference type="Google" id="ProtNLM"/>
    </source>
</evidence>
<evidence type="ECO:0000256" key="1">
    <source>
        <dbReference type="SAM" id="MobiDB-lite"/>
    </source>
</evidence>
<dbReference type="Proteomes" id="UP000259030">
    <property type="component" value="Chromosome"/>
</dbReference>
<organism evidence="2 3">
    <name type="scientific">Deinococcus ficus</name>
    <dbReference type="NCBI Taxonomy" id="317577"/>
    <lineage>
        <taxon>Bacteria</taxon>
        <taxon>Thermotogati</taxon>
        <taxon>Deinococcota</taxon>
        <taxon>Deinococci</taxon>
        <taxon>Deinococcales</taxon>
        <taxon>Deinococcaceae</taxon>
        <taxon>Deinococcus</taxon>
    </lineage>
</organism>
<protein>
    <recommendedName>
        <fullName evidence="4">HAD family hydrolase</fullName>
    </recommendedName>
</protein>
<dbReference type="KEGG" id="dfc:DFI_00885"/>
<dbReference type="STRING" id="317577.GCA_000419625_01003"/>
<dbReference type="Pfam" id="PF01503">
    <property type="entry name" value="PRA-PH"/>
    <property type="match status" value="1"/>
</dbReference>
<dbReference type="RefSeq" id="WP_051307901.1">
    <property type="nucleotide sequence ID" value="NZ_CP021081.1"/>
</dbReference>
<proteinExistence type="predicted"/>
<evidence type="ECO:0000313" key="2">
    <source>
        <dbReference type="EMBL" id="ASN79750.1"/>
    </source>
</evidence>
<keyword evidence="3" id="KW-1185">Reference proteome</keyword>
<name>A0A221SSZ0_9DEIO</name>
<reference evidence="2 3" key="1">
    <citation type="submission" date="2017-05" db="EMBL/GenBank/DDBJ databases">
        <title>The complete genome sequence of Deinococcus ficus isolated from the rhizosphere of the Ficus religiosa L. in Taiwan.</title>
        <authorList>
            <person name="Wu K.-M."/>
            <person name="Liao T.-L."/>
            <person name="Liu Y.-M."/>
            <person name="Young C.-C."/>
            <person name="Tsai S.-F."/>
        </authorList>
    </citation>
    <scope>NUCLEOTIDE SEQUENCE [LARGE SCALE GENOMIC DNA]</scope>
    <source>
        <strain evidence="2 3">CC-FR2-10</strain>
    </source>
</reference>
<evidence type="ECO:0000313" key="3">
    <source>
        <dbReference type="Proteomes" id="UP000259030"/>
    </source>
</evidence>
<feature type="region of interest" description="Disordered" evidence="1">
    <location>
        <begin position="117"/>
        <end position="136"/>
    </location>
</feature>
<dbReference type="EMBL" id="CP021081">
    <property type="protein sequence ID" value="ASN79750.1"/>
    <property type="molecule type" value="Genomic_DNA"/>
</dbReference>
<sequence length="153" mass="16317">MTEPRSSAPPLSGAAPLTNAGHLRAFHRAIGLTPPDRPTVPDAALLALRRTLLSEEWAEVQAEFDALAPRLDGAVPADLAPLVHELVDLLYVTYGALDMLGVDADAAFAEVQRANLSKASGPKRADGKQLKPEGWQPADLRAVLDRLAKQALE</sequence>
<dbReference type="InterPro" id="IPR021130">
    <property type="entry name" value="PRib-ATP_PPHydrolase-like"/>
</dbReference>
<dbReference type="SUPFAM" id="SSF101386">
    <property type="entry name" value="all-alpha NTP pyrophosphatases"/>
    <property type="match status" value="1"/>
</dbReference>